<gene>
    <name evidence="1" type="ORF">E2C01_060584</name>
</gene>
<name>A0A5B7HAW5_PORTR</name>
<evidence type="ECO:0000313" key="1">
    <source>
        <dbReference type="EMBL" id="MPC66437.1"/>
    </source>
</evidence>
<keyword evidence="2" id="KW-1185">Reference proteome</keyword>
<dbReference type="AlphaFoldDB" id="A0A5B7HAW5"/>
<proteinExistence type="predicted"/>
<organism evidence="1 2">
    <name type="scientific">Portunus trituberculatus</name>
    <name type="common">Swimming crab</name>
    <name type="synonym">Neptunus trituberculatus</name>
    <dbReference type="NCBI Taxonomy" id="210409"/>
    <lineage>
        <taxon>Eukaryota</taxon>
        <taxon>Metazoa</taxon>
        <taxon>Ecdysozoa</taxon>
        <taxon>Arthropoda</taxon>
        <taxon>Crustacea</taxon>
        <taxon>Multicrustacea</taxon>
        <taxon>Malacostraca</taxon>
        <taxon>Eumalacostraca</taxon>
        <taxon>Eucarida</taxon>
        <taxon>Decapoda</taxon>
        <taxon>Pleocyemata</taxon>
        <taxon>Brachyura</taxon>
        <taxon>Eubrachyura</taxon>
        <taxon>Portunoidea</taxon>
        <taxon>Portunidae</taxon>
        <taxon>Portuninae</taxon>
        <taxon>Portunus</taxon>
    </lineage>
</organism>
<comment type="caution">
    <text evidence="1">The sequence shown here is derived from an EMBL/GenBank/DDBJ whole genome shotgun (WGS) entry which is preliminary data.</text>
</comment>
<sequence>MMQQQHKLTAPITFEVGYMVMVQVPPREPKLSPKFMAQLWMRMYSHIIVTIAHVLIQNLFDAGEPSC</sequence>
<accession>A0A5B7HAW5</accession>
<protein>
    <submittedName>
        <fullName evidence="1">Uncharacterized protein</fullName>
    </submittedName>
</protein>
<dbReference type="Proteomes" id="UP000324222">
    <property type="component" value="Unassembled WGS sequence"/>
</dbReference>
<dbReference type="EMBL" id="VSRR010024752">
    <property type="protein sequence ID" value="MPC66437.1"/>
    <property type="molecule type" value="Genomic_DNA"/>
</dbReference>
<evidence type="ECO:0000313" key="2">
    <source>
        <dbReference type="Proteomes" id="UP000324222"/>
    </source>
</evidence>
<reference evidence="1 2" key="1">
    <citation type="submission" date="2019-05" db="EMBL/GenBank/DDBJ databases">
        <title>Another draft genome of Portunus trituberculatus and its Hox gene families provides insights of decapod evolution.</title>
        <authorList>
            <person name="Jeong J.-H."/>
            <person name="Song I."/>
            <person name="Kim S."/>
            <person name="Choi T."/>
            <person name="Kim D."/>
            <person name="Ryu S."/>
            <person name="Kim W."/>
        </authorList>
    </citation>
    <scope>NUCLEOTIDE SEQUENCE [LARGE SCALE GENOMIC DNA]</scope>
    <source>
        <tissue evidence="1">Muscle</tissue>
    </source>
</reference>